<keyword evidence="2 8" id="KW-0820">tRNA-binding</keyword>
<dbReference type="InterPro" id="IPR036416">
    <property type="entry name" value="Pept_tRNA_hydro_sf"/>
</dbReference>
<evidence type="ECO:0000256" key="4">
    <source>
        <dbReference type="ARBA" id="ARBA00022884"/>
    </source>
</evidence>
<comment type="subcellular location">
    <subcellularLocation>
        <location evidence="8">Cytoplasm</location>
    </subcellularLocation>
</comment>
<keyword evidence="4 8" id="KW-0694">RNA-binding</keyword>
<comment type="caution">
    <text evidence="11">The sequence shown here is derived from an EMBL/GenBank/DDBJ whole genome shotgun (WGS) entry which is preliminary data.</text>
</comment>
<gene>
    <name evidence="11" type="primary">spoVC</name>
    <name evidence="8" type="synonym">pth</name>
    <name evidence="11" type="ORF">GCM10011391_36170</name>
</gene>
<dbReference type="RefSeq" id="WP_188697978.1">
    <property type="nucleotide sequence ID" value="NZ_BMIR01000025.1"/>
</dbReference>
<dbReference type="InterPro" id="IPR001328">
    <property type="entry name" value="Pept_tRNA_hydro"/>
</dbReference>
<evidence type="ECO:0000256" key="9">
    <source>
        <dbReference type="RuleBase" id="RU000673"/>
    </source>
</evidence>
<dbReference type="GO" id="GO:0000049">
    <property type="term" value="F:tRNA binding"/>
    <property type="evidence" value="ECO:0007669"/>
    <property type="project" value="UniProtKB-UniRule"/>
</dbReference>
<evidence type="ECO:0000256" key="8">
    <source>
        <dbReference type="HAMAP-Rule" id="MF_00083"/>
    </source>
</evidence>
<evidence type="ECO:0000313" key="12">
    <source>
        <dbReference type="Proteomes" id="UP000628775"/>
    </source>
</evidence>
<organism evidence="11 12">
    <name type="scientific">Pullulanibacillus camelliae</name>
    <dbReference type="NCBI Taxonomy" id="1707096"/>
    <lineage>
        <taxon>Bacteria</taxon>
        <taxon>Bacillati</taxon>
        <taxon>Bacillota</taxon>
        <taxon>Bacilli</taxon>
        <taxon>Bacillales</taxon>
        <taxon>Sporolactobacillaceae</taxon>
        <taxon>Pullulanibacillus</taxon>
    </lineage>
</organism>
<dbReference type="GO" id="GO:0004045">
    <property type="term" value="F:peptidyl-tRNA hydrolase activity"/>
    <property type="evidence" value="ECO:0007669"/>
    <property type="project" value="UniProtKB-UniRule"/>
</dbReference>
<dbReference type="HAMAP" id="MF_00083">
    <property type="entry name" value="Pept_tRNA_hydro_bact"/>
    <property type="match status" value="1"/>
</dbReference>
<feature type="site" description="Stabilizes the basic form of H active site to accept a proton" evidence="8">
    <location>
        <position position="91"/>
    </location>
</feature>
<comment type="function">
    <text evidence="8">Catalyzes the release of premature peptidyl moieties from peptidyl-tRNA molecules trapped in stalled 50S ribosomal subunits, and thus maintains levels of free tRNAs and 50S ribosomes.</text>
</comment>
<dbReference type="InterPro" id="IPR018171">
    <property type="entry name" value="Pept_tRNA_hydro_CS"/>
</dbReference>
<evidence type="ECO:0000256" key="3">
    <source>
        <dbReference type="ARBA" id="ARBA00022801"/>
    </source>
</evidence>
<comment type="subunit">
    <text evidence="8">Monomer.</text>
</comment>
<keyword evidence="8" id="KW-0963">Cytoplasm</keyword>
<evidence type="ECO:0000256" key="2">
    <source>
        <dbReference type="ARBA" id="ARBA00022555"/>
    </source>
</evidence>
<dbReference type="SUPFAM" id="SSF53178">
    <property type="entry name" value="Peptidyl-tRNA hydrolase-like"/>
    <property type="match status" value="1"/>
</dbReference>
<dbReference type="GO" id="GO:0072344">
    <property type="term" value="P:rescue of stalled ribosome"/>
    <property type="evidence" value="ECO:0007669"/>
    <property type="project" value="UniProtKB-UniRule"/>
</dbReference>
<feature type="binding site" evidence="8">
    <location>
        <position position="64"/>
    </location>
    <ligand>
        <name>tRNA</name>
        <dbReference type="ChEBI" id="CHEBI:17843"/>
    </ligand>
</feature>
<dbReference type="Pfam" id="PF01195">
    <property type="entry name" value="Pept_tRNA_hydro"/>
    <property type="match status" value="1"/>
</dbReference>
<feature type="binding site" evidence="8">
    <location>
        <position position="14"/>
    </location>
    <ligand>
        <name>tRNA</name>
        <dbReference type="ChEBI" id="CHEBI:17843"/>
    </ligand>
</feature>
<dbReference type="GO" id="GO:0006515">
    <property type="term" value="P:protein quality control for misfolded or incompletely synthesized proteins"/>
    <property type="evidence" value="ECO:0007669"/>
    <property type="project" value="UniProtKB-UniRule"/>
</dbReference>
<dbReference type="Proteomes" id="UP000628775">
    <property type="component" value="Unassembled WGS sequence"/>
</dbReference>
<dbReference type="NCBIfam" id="TIGR00447">
    <property type="entry name" value="pth"/>
    <property type="match status" value="1"/>
</dbReference>
<evidence type="ECO:0000256" key="7">
    <source>
        <dbReference type="ARBA" id="ARBA00050038"/>
    </source>
</evidence>
<feature type="active site" description="Proton acceptor" evidence="8">
    <location>
        <position position="19"/>
    </location>
</feature>
<evidence type="ECO:0000256" key="10">
    <source>
        <dbReference type="RuleBase" id="RU004320"/>
    </source>
</evidence>
<evidence type="ECO:0000256" key="6">
    <source>
        <dbReference type="ARBA" id="ARBA00048707"/>
    </source>
</evidence>
<dbReference type="EMBL" id="BMIR01000025">
    <property type="protein sequence ID" value="GGE54031.1"/>
    <property type="molecule type" value="Genomic_DNA"/>
</dbReference>
<dbReference type="GO" id="GO:0005737">
    <property type="term" value="C:cytoplasm"/>
    <property type="evidence" value="ECO:0007669"/>
    <property type="project" value="UniProtKB-SubCell"/>
</dbReference>
<dbReference type="PANTHER" id="PTHR17224:SF1">
    <property type="entry name" value="PEPTIDYL-TRNA HYDROLASE"/>
    <property type="match status" value="1"/>
</dbReference>
<dbReference type="AlphaFoldDB" id="A0A8J2YMV9"/>
<dbReference type="Gene3D" id="3.40.50.1470">
    <property type="entry name" value="Peptidyl-tRNA hydrolase"/>
    <property type="match status" value="1"/>
</dbReference>
<comment type="similarity">
    <text evidence="5 8 10">Belongs to the PTH family.</text>
</comment>
<dbReference type="CDD" id="cd00462">
    <property type="entry name" value="PTH"/>
    <property type="match status" value="1"/>
</dbReference>
<name>A0A8J2YMV9_9BACL</name>
<accession>A0A8J2YMV9</accession>
<evidence type="ECO:0000256" key="5">
    <source>
        <dbReference type="ARBA" id="ARBA00038063"/>
    </source>
</evidence>
<proteinExistence type="inferred from homology"/>
<dbReference type="PROSITE" id="PS01196">
    <property type="entry name" value="PEPT_TRNA_HYDROL_2"/>
    <property type="match status" value="1"/>
</dbReference>
<protein>
    <recommendedName>
        <fullName evidence="7 8">Peptidyl-tRNA hydrolase</fullName>
        <shortName evidence="8">Pth</shortName>
        <ecNumber evidence="1 8">3.1.1.29</ecNumber>
    </recommendedName>
</protein>
<evidence type="ECO:0000313" key="11">
    <source>
        <dbReference type="EMBL" id="GGE54031.1"/>
    </source>
</evidence>
<dbReference type="FunFam" id="3.40.50.1470:FF:000001">
    <property type="entry name" value="Peptidyl-tRNA hydrolase"/>
    <property type="match status" value="1"/>
</dbReference>
<comment type="catalytic activity">
    <reaction evidence="6 8 9">
        <text>an N-acyl-L-alpha-aminoacyl-tRNA + H2O = an N-acyl-L-amino acid + a tRNA + H(+)</text>
        <dbReference type="Rhea" id="RHEA:54448"/>
        <dbReference type="Rhea" id="RHEA-COMP:10123"/>
        <dbReference type="Rhea" id="RHEA-COMP:13883"/>
        <dbReference type="ChEBI" id="CHEBI:15377"/>
        <dbReference type="ChEBI" id="CHEBI:15378"/>
        <dbReference type="ChEBI" id="CHEBI:59874"/>
        <dbReference type="ChEBI" id="CHEBI:78442"/>
        <dbReference type="ChEBI" id="CHEBI:138191"/>
        <dbReference type="EC" id="3.1.1.29"/>
    </reaction>
</comment>
<reference evidence="11" key="2">
    <citation type="submission" date="2020-09" db="EMBL/GenBank/DDBJ databases">
        <authorList>
            <person name="Sun Q."/>
            <person name="Zhou Y."/>
        </authorList>
    </citation>
    <scope>NUCLEOTIDE SEQUENCE</scope>
    <source>
        <strain evidence="11">CGMCC 1.15371</strain>
    </source>
</reference>
<dbReference type="PANTHER" id="PTHR17224">
    <property type="entry name" value="PEPTIDYL-TRNA HYDROLASE"/>
    <property type="match status" value="1"/>
</dbReference>
<reference evidence="11" key="1">
    <citation type="journal article" date="2014" name="Int. J. Syst. Evol. Microbiol.">
        <title>Complete genome sequence of Corynebacterium casei LMG S-19264T (=DSM 44701T), isolated from a smear-ripened cheese.</title>
        <authorList>
            <consortium name="US DOE Joint Genome Institute (JGI-PGF)"/>
            <person name="Walter F."/>
            <person name="Albersmeier A."/>
            <person name="Kalinowski J."/>
            <person name="Ruckert C."/>
        </authorList>
    </citation>
    <scope>NUCLEOTIDE SEQUENCE</scope>
    <source>
        <strain evidence="11">CGMCC 1.15371</strain>
    </source>
</reference>
<sequence>MKLIAGLGNPGSEYVHTRHNIGFEVIERLADKENIPLSRSKYNALYGKGEIQGEEVLLVKPLTYMNLSGEAIAPFMNFFKIPIEDMMIIYDDMDLAVGKIRLRLKGSAGGHNGMKSIIQHLGTSEFKRTRVGIGRPDGRQPVIDYVLQKFSEEEEPIIAEVIEKAAMACGEWCSEPFDKVMNKYNR</sequence>
<feature type="binding site" evidence="8">
    <location>
        <position position="66"/>
    </location>
    <ligand>
        <name>tRNA</name>
        <dbReference type="ChEBI" id="CHEBI:17843"/>
    </ligand>
</feature>
<dbReference type="PROSITE" id="PS01195">
    <property type="entry name" value="PEPT_TRNA_HYDROL_1"/>
    <property type="match status" value="1"/>
</dbReference>
<evidence type="ECO:0000256" key="1">
    <source>
        <dbReference type="ARBA" id="ARBA00013260"/>
    </source>
</evidence>
<dbReference type="EC" id="3.1.1.29" evidence="1 8"/>
<feature type="site" description="Discriminates between blocked and unblocked aminoacyl-tRNA" evidence="8">
    <location>
        <position position="9"/>
    </location>
</feature>
<feature type="binding site" evidence="8">
    <location>
        <position position="112"/>
    </location>
    <ligand>
        <name>tRNA</name>
        <dbReference type="ChEBI" id="CHEBI:17843"/>
    </ligand>
</feature>
<comment type="function">
    <text evidence="8">Hydrolyzes ribosome-free peptidyl-tRNAs (with 1 or more amino acids incorporated), which drop off the ribosome during protein synthesis, or as a result of ribosome stalling.</text>
</comment>
<keyword evidence="3 8" id="KW-0378">Hydrolase</keyword>
<keyword evidence="12" id="KW-1185">Reference proteome</keyword>